<name>A0AAV4WJP2_9ARAC</name>
<evidence type="ECO:0000313" key="1">
    <source>
        <dbReference type="EMBL" id="GIY82201.1"/>
    </source>
</evidence>
<proteinExistence type="predicted"/>
<dbReference type="EMBL" id="BPLQ01014694">
    <property type="protein sequence ID" value="GIY82201.1"/>
    <property type="molecule type" value="Genomic_DNA"/>
</dbReference>
<dbReference type="AlphaFoldDB" id="A0AAV4WJP2"/>
<organism evidence="1 2">
    <name type="scientific">Caerostris darwini</name>
    <dbReference type="NCBI Taxonomy" id="1538125"/>
    <lineage>
        <taxon>Eukaryota</taxon>
        <taxon>Metazoa</taxon>
        <taxon>Ecdysozoa</taxon>
        <taxon>Arthropoda</taxon>
        <taxon>Chelicerata</taxon>
        <taxon>Arachnida</taxon>
        <taxon>Araneae</taxon>
        <taxon>Araneomorphae</taxon>
        <taxon>Entelegynae</taxon>
        <taxon>Araneoidea</taxon>
        <taxon>Araneidae</taxon>
        <taxon>Caerostris</taxon>
    </lineage>
</organism>
<sequence>MQMTVHCWLQYLPICHKPPFSQRVSKESLPAVIPKSPASYKPPCSQRVSKESLHAVIPKPPASKDGYSKRKCIIYRGSSENEDREMGVDTEQQHRSDLLDLKCDVGGSLNFGAFNKRSLE</sequence>
<dbReference type="Proteomes" id="UP001054837">
    <property type="component" value="Unassembled WGS sequence"/>
</dbReference>
<accession>A0AAV4WJP2</accession>
<comment type="caution">
    <text evidence="1">The sequence shown here is derived from an EMBL/GenBank/DDBJ whole genome shotgun (WGS) entry which is preliminary data.</text>
</comment>
<keyword evidence="2" id="KW-1185">Reference proteome</keyword>
<protein>
    <submittedName>
        <fullName evidence="1">Uncharacterized protein</fullName>
    </submittedName>
</protein>
<evidence type="ECO:0000313" key="2">
    <source>
        <dbReference type="Proteomes" id="UP001054837"/>
    </source>
</evidence>
<gene>
    <name evidence="1" type="ORF">CDAR_173301</name>
</gene>
<reference evidence="1 2" key="1">
    <citation type="submission" date="2021-06" db="EMBL/GenBank/DDBJ databases">
        <title>Caerostris darwini draft genome.</title>
        <authorList>
            <person name="Kono N."/>
            <person name="Arakawa K."/>
        </authorList>
    </citation>
    <scope>NUCLEOTIDE SEQUENCE [LARGE SCALE GENOMIC DNA]</scope>
</reference>